<organism evidence="2 3">
    <name type="scientific">Russula ochroleuca</name>
    <dbReference type="NCBI Taxonomy" id="152965"/>
    <lineage>
        <taxon>Eukaryota</taxon>
        <taxon>Fungi</taxon>
        <taxon>Dikarya</taxon>
        <taxon>Basidiomycota</taxon>
        <taxon>Agaricomycotina</taxon>
        <taxon>Agaricomycetes</taxon>
        <taxon>Russulales</taxon>
        <taxon>Russulaceae</taxon>
        <taxon>Russula</taxon>
    </lineage>
</organism>
<dbReference type="InterPro" id="IPR000210">
    <property type="entry name" value="BTB/POZ_dom"/>
</dbReference>
<accession>A0A9P5N7C1</accession>
<protein>
    <recommendedName>
        <fullName evidence="1">BTB domain-containing protein</fullName>
    </recommendedName>
</protein>
<reference evidence="2" key="1">
    <citation type="submission" date="2019-10" db="EMBL/GenBank/DDBJ databases">
        <authorList>
            <consortium name="DOE Joint Genome Institute"/>
            <person name="Kuo A."/>
            <person name="Miyauchi S."/>
            <person name="Kiss E."/>
            <person name="Drula E."/>
            <person name="Kohler A."/>
            <person name="Sanchez-Garcia M."/>
            <person name="Andreopoulos B."/>
            <person name="Barry K.W."/>
            <person name="Bonito G."/>
            <person name="Buee M."/>
            <person name="Carver A."/>
            <person name="Chen C."/>
            <person name="Cichocki N."/>
            <person name="Clum A."/>
            <person name="Culley D."/>
            <person name="Crous P.W."/>
            <person name="Fauchery L."/>
            <person name="Girlanda M."/>
            <person name="Hayes R."/>
            <person name="Keri Z."/>
            <person name="LaButti K."/>
            <person name="Lipzen A."/>
            <person name="Lombard V."/>
            <person name="Magnuson J."/>
            <person name="Maillard F."/>
            <person name="Morin E."/>
            <person name="Murat C."/>
            <person name="Nolan M."/>
            <person name="Ohm R."/>
            <person name="Pangilinan J."/>
            <person name="Pereira M."/>
            <person name="Perotto S."/>
            <person name="Peter M."/>
            <person name="Riley R."/>
            <person name="Sitrit Y."/>
            <person name="Stielow B."/>
            <person name="Szollosi G."/>
            <person name="Zifcakova L."/>
            <person name="Stursova M."/>
            <person name="Spatafora J.W."/>
            <person name="Tedersoo L."/>
            <person name="Vaario L.-M."/>
            <person name="Yamada A."/>
            <person name="Yan M."/>
            <person name="Wang P."/>
            <person name="Xu J."/>
            <person name="Bruns T."/>
            <person name="Baldrian P."/>
            <person name="Vilgalys R."/>
            <person name="Henrissat B."/>
            <person name="Grigoriev I.V."/>
            <person name="Hibbett D."/>
            <person name="Nagy L.G."/>
            <person name="Martin F.M."/>
        </authorList>
    </citation>
    <scope>NUCLEOTIDE SEQUENCE</scope>
    <source>
        <strain evidence="2">Prilba</strain>
    </source>
</reference>
<dbReference type="Proteomes" id="UP000759537">
    <property type="component" value="Unassembled WGS sequence"/>
</dbReference>
<dbReference type="AlphaFoldDB" id="A0A9P5N7C1"/>
<keyword evidence="3" id="KW-1185">Reference proteome</keyword>
<name>A0A9P5N7C1_9AGAM</name>
<dbReference type="Pfam" id="PF00651">
    <property type="entry name" value="BTB"/>
    <property type="match status" value="1"/>
</dbReference>
<dbReference type="InterPro" id="IPR011333">
    <property type="entry name" value="SKP1/BTB/POZ_sf"/>
</dbReference>
<dbReference type="Gene3D" id="3.30.710.10">
    <property type="entry name" value="Potassium Channel Kv1.1, Chain A"/>
    <property type="match status" value="1"/>
</dbReference>
<feature type="domain" description="BTB" evidence="1">
    <location>
        <begin position="238"/>
        <end position="310"/>
    </location>
</feature>
<dbReference type="SUPFAM" id="SSF54695">
    <property type="entry name" value="POZ domain"/>
    <property type="match status" value="1"/>
</dbReference>
<reference evidence="2" key="2">
    <citation type="journal article" date="2020" name="Nat. Commun.">
        <title>Large-scale genome sequencing of mycorrhizal fungi provides insights into the early evolution of symbiotic traits.</title>
        <authorList>
            <person name="Miyauchi S."/>
            <person name="Kiss E."/>
            <person name="Kuo A."/>
            <person name="Drula E."/>
            <person name="Kohler A."/>
            <person name="Sanchez-Garcia M."/>
            <person name="Morin E."/>
            <person name="Andreopoulos B."/>
            <person name="Barry K.W."/>
            <person name="Bonito G."/>
            <person name="Buee M."/>
            <person name="Carver A."/>
            <person name="Chen C."/>
            <person name="Cichocki N."/>
            <person name="Clum A."/>
            <person name="Culley D."/>
            <person name="Crous P.W."/>
            <person name="Fauchery L."/>
            <person name="Girlanda M."/>
            <person name="Hayes R.D."/>
            <person name="Keri Z."/>
            <person name="LaButti K."/>
            <person name="Lipzen A."/>
            <person name="Lombard V."/>
            <person name="Magnuson J."/>
            <person name="Maillard F."/>
            <person name="Murat C."/>
            <person name="Nolan M."/>
            <person name="Ohm R.A."/>
            <person name="Pangilinan J."/>
            <person name="Pereira M.F."/>
            <person name="Perotto S."/>
            <person name="Peter M."/>
            <person name="Pfister S."/>
            <person name="Riley R."/>
            <person name="Sitrit Y."/>
            <person name="Stielow J.B."/>
            <person name="Szollosi G."/>
            <person name="Zifcakova L."/>
            <person name="Stursova M."/>
            <person name="Spatafora J.W."/>
            <person name="Tedersoo L."/>
            <person name="Vaario L.M."/>
            <person name="Yamada A."/>
            <person name="Yan M."/>
            <person name="Wang P."/>
            <person name="Xu J."/>
            <person name="Bruns T."/>
            <person name="Baldrian P."/>
            <person name="Vilgalys R."/>
            <person name="Dunand C."/>
            <person name="Henrissat B."/>
            <person name="Grigoriev I.V."/>
            <person name="Hibbett D."/>
            <person name="Nagy L.G."/>
            <person name="Martin F.M."/>
        </authorList>
    </citation>
    <scope>NUCLEOTIDE SEQUENCE</scope>
    <source>
        <strain evidence="2">Prilba</strain>
    </source>
</reference>
<dbReference type="EMBL" id="WHVB01000001">
    <property type="protein sequence ID" value="KAF8487530.1"/>
    <property type="molecule type" value="Genomic_DNA"/>
</dbReference>
<comment type="caution">
    <text evidence="2">The sequence shown here is derived from an EMBL/GenBank/DDBJ whole genome shotgun (WGS) entry which is preliminary data.</text>
</comment>
<dbReference type="PROSITE" id="PS50097">
    <property type="entry name" value="BTB"/>
    <property type="match status" value="1"/>
</dbReference>
<dbReference type="SMART" id="SM00225">
    <property type="entry name" value="BTB"/>
    <property type="match status" value="1"/>
</dbReference>
<dbReference type="CDD" id="cd18186">
    <property type="entry name" value="BTB_POZ_ZBTB_KLHL-like"/>
    <property type="match status" value="1"/>
</dbReference>
<dbReference type="OrthoDB" id="3357985at2759"/>
<evidence type="ECO:0000313" key="3">
    <source>
        <dbReference type="Proteomes" id="UP000759537"/>
    </source>
</evidence>
<proteinExistence type="predicted"/>
<evidence type="ECO:0000259" key="1">
    <source>
        <dbReference type="PROSITE" id="PS50097"/>
    </source>
</evidence>
<sequence length="523" mass="58488">MGLLSVAQMYKMDAVLTHIRNHIALQNPPLIREESAFSVYALAQKHGLRTEALQAARCTLNFSTMIIEKLSEDDKLGLMPCAFLHELWKYHKRVRESLASDIEEFKTLHLNELEILEDPSCSFGDLDIPFWLESYVSYLGKDYDPFSLDFTDFKVTFVEHSQGVDSKSGEKCGFCSEIDEEDLCAIWDSFTAVVQGCIAKAESDFTLSVEGTRSECEVQARSYREAPSPPKYSDMPNADIILRSSDLVNFRIHRSVLVTSSPFFRDMFSLPQPSNDVAPDGLPVLHLSETAEVLDSLISMLYPVSPEIPHSIDSILALLAATDKYDMGAVQSFIRAEVSCKGLLSPSDSGGTFHMFTAACSKRLLPEMETAARLTLGYPLTFESIGETLRSFDGEALCGLADFRLRCVRKLASRMESFADYRNGPSKIWAGCPIHRSPSSPPQLPWWLARLFCKYSFDDPVPTSVQFRDEFLAGLQKHINENDCHFCLKVYALKGEAYCAESEGMLELARNVPFLNSGDDPAV</sequence>
<gene>
    <name evidence="2" type="ORF">DFH94DRAFT_641919</name>
</gene>
<evidence type="ECO:0000313" key="2">
    <source>
        <dbReference type="EMBL" id="KAF8487530.1"/>
    </source>
</evidence>